<dbReference type="RefSeq" id="WP_139183235.1">
    <property type="nucleotide sequence ID" value="NZ_CP048813.1"/>
</dbReference>
<gene>
    <name evidence="1" type="ORF">SAMN05444695_105146</name>
</gene>
<reference evidence="1 2" key="1">
    <citation type="submission" date="2016-10" db="EMBL/GenBank/DDBJ databases">
        <authorList>
            <person name="de Groot N.N."/>
        </authorList>
    </citation>
    <scope>NUCLEOTIDE SEQUENCE [LARGE SCALE GENOMIC DNA]</scope>
    <source>
        <strain evidence="1 2">DSM 44892</strain>
    </source>
</reference>
<protein>
    <submittedName>
        <fullName evidence="1">Uncharacterized protein</fullName>
    </submittedName>
</protein>
<organism evidence="1 2">
    <name type="scientific">Rhodococcus triatomae</name>
    <dbReference type="NCBI Taxonomy" id="300028"/>
    <lineage>
        <taxon>Bacteria</taxon>
        <taxon>Bacillati</taxon>
        <taxon>Actinomycetota</taxon>
        <taxon>Actinomycetes</taxon>
        <taxon>Mycobacteriales</taxon>
        <taxon>Nocardiaceae</taxon>
        <taxon>Rhodococcus</taxon>
    </lineage>
</organism>
<evidence type="ECO:0000313" key="2">
    <source>
        <dbReference type="Proteomes" id="UP000183263"/>
    </source>
</evidence>
<keyword evidence="2" id="KW-1185">Reference proteome</keyword>
<proteinExistence type="predicted"/>
<dbReference type="Proteomes" id="UP000183263">
    <property type="component" value="Unassembled WGS sequence"/>
</dbReference>
<evidence type="ECO:0000313" key="1">
    <source>
        <dbReference type="EMBL" id="SDI13451.1"/>
    </source>
</evidence>
<dbReference type="OrthoDB" id="4509678at2"/>
<dbReference type="EMBL" id="FNDN01000005">
    <property type="protein sequence ID" value="SDI13451.1"/>
    <property type="molecule type" value="Genomic_DNA"/>
</dbReference>
<dbReference type="AlphaFoldDB" id="A0A1G8I3X3"/>
<name>A0A1G8I3X3_9NOCA</name>
<accession>A0A1G8I3X3</accession>
<sequence>MSQYISQDKVLSVPQGLDDILNPYDLGDNRTEDPNFDPEHTRVATYIDYENGLVVMRQNPTVTAGGDVAVEAPRADVWQVEDGSVRIRYDAKNPFAPDIDSGHTVNGDLVFTPGNDGVAVAGTRTDYPSLEVYQDYPEGETPTVAIDPAKSGQPWGPAANLPFHHDLGSGALATQPFKTYPWSGGELPPPQDLPWTSAGSVDSPPKVPIVTPEYPAKLPTI</sequence>